<comment type="cofactor">
    <cofactor evidence="1">
        <name>pyridoxal 5'-phosphate</name>
        <dbReference type="ChEBI" id="CHEBI:597326"/>
    </cofactor>
</comment>
<keyword evidence="6" id="KW-1185">Reference proteome</keyword>
<dbReference type="RefSeq" id="WP_106529239.1">
    <property type="nucleotide sequence ID" value="NZ_PYAW01000003.1"/>
</dbReference>
<evidence type="ECO:0000256" key="2">
    <source>
        <dbReference type="ARBA" id="ARBA00022679"/>
    </source>
</evidence>
<dbReference type="Gene3D" id="3.40.640.10">
    <property type="entry name" value="Type I PLP-dependent aspartate aminotransferase-like (Major domain)"/>
    <property type="match status" value="1"/>
</dbReference>
<dbReference type="Proteomes" id="UP000240971">
    <property type="component" value="Unassembled WGS sequence"/>
</dbReference>
<dbReference type="InterPro" id="IPR004839">
    <property type="entry name" value="Aminotransferase_I/II_large"/>
</dbReference>
<dbReference type="GO" id="GO:0030170">
    <property type="term" value="F:pyridoxal phosphate binding"/>
    <property type="evidence" value="ECO:0007669"/>
    <property type="project" value="InterPro"/>
</dbReference>
<keyword evidence="2" id="KW-0808">Transferase</keyword>
<dbReference type="Pfam" id="PF00155">
    <property type="entry name" value="Aminotran_1_2"/>
    <property type="match status" value="1"/>
</dbReference>
<proteinExistence type="predicted"/>
<gene>
    <name evidence="5" type="ORF">CLV51_103438</name>
</gene>
<dbReference type="PANTHER" id="PTHR13693">
    <property type="entry name" value="CLASS II AMINOTRANSFERASE/8-AMINO-7-OXONONANOATE SYNTHASE"/>
    <property type="match status" value="1"/>
</dbReference>
<dbReference type="SUPFAM" id="SSF53383">
    <property type="entry name" value="PLP-dependent transferases"/>
    <property type="match status" value="1"/>
</dbReference>
<evidence type="ECO:0000256" key="1">
    <source>
        <dbReference type="ARBA" id="ARBA00001933"/>
    </source>
</evidence>
<dbReference type="GO" id="GO:0009102">
    <property type="term" value="P:biotin biosynthetic process"/>
    <property type="evidence" value="ECO:0007669"/>
    <property type="project" value="TreeGrafter"/>
</dbReference>
<evidence type="ECO:0000259" key="4">
    <source>
        <dbReference type="Pfam" id="PF00155"/>
    </source>
</evidence>
<dbReference type="GO" id="GO:0008710">
    <property type="term" value="F:8-amino-7-oxononanoate synthase activity"/>
    <property type="evidence" value="ECO:0007669"/>
    <property type="project" value="TreeGrafter"/>
</dbReference>
<organism evidence="5 6">
    <name type="scientific">Chitinophaga niastensis</name>
    <dbReference type="NCBI Taxonomy" id="536980"/>
    <lineage>
        <taxon>Bacteria</taxon>
        <taxon>Pseudomonadati</taxon>
        <taxon>Bacteroidota</taxon>
        <taxon>Chitinophagia</taxon>
        <taxon>Chitinophagales</taxon>
        <taxon>Chitinophagaceae</taxon>
        <taxon>Chitinophaga</taxon>
    </lineage>
</organism>
<dbReference type="AlphaFoldDB" id="A0A2P8HJR9"/>
<dbReference type="EMBL" id="PYAW01000003">
    <property type="protein sequence ID" value="PSL46459.1"/>
    <property type="molecule type" value="Genomic_DNA"/>
</dbReference>
<name>A0A2P8HJR9_CHINA</name>
<dbReference type="InterPro" id="IPR015422">
    <property type="entry name" value="PyrdxlP-dep_Trfase_small"/>
</dbReference>
<protein>
    <submittedName>
        <fullName evidence="5">7-keto-8-aminopelargonate synthetase-like enzyme</fullName>
    </submittedName>
</protein>
<reference evidence="5 6" key="1">
    <citation type="submission" date="2018-03" db="EMBL/GenBank/DDBJ databases">
        <title>Genomic Encyclopedia of Archaeal and Bacterial Type Strains, Phase II (KMG-II): from individual species to whole genera.</title>
        <authorList>
            <person name="Goeker M."/>
        </authorList>
    </citation>
    <scope>NUCLEOTIDE SEQUENCE [LARGE SCALE GENOMIC DNA]</scope>
    <source>
        <strain evidence="5 6">DSM 24859</strain>
    </source>
</reference>
<sequence>MLYTDTTPGRTVMMEGRNCLFFSGFSYLGLHQHPAFKALLMTGTEMYGTLFPSSRAGNLRLSLYEEIEHALCTLLQQQAAIVFSSGYLASQAAIHYAVNCGQLLYAPDTHPSLWHHLPALPLQDRETWISQTIEKINDHPDNSFVIVSDTVNPLTSTIHHFNWLRELRRKVLVVLDDSHGIGILGPDGQGSIHFLPVTDNARYLLTASLAKAYSLEGGVVAGHAADIMALKRMPFFSASTSLMPANAYAWLQSGELMQKMRRLLQQNIAYLLHLTADTKVYNPHGLPVFLLPQYDNTPSLVNYLSDRDVIISSFAYPQPHSMPVNRAIVSALHLQEDMTTLHQFLQEFGV</sequence>
<dbReference type="InterPro" id="IPR015421">
    <property type="entry name" value="PyrdxlP-dep_Trfase_major"/>
</dbReference>
<evidence type="ECO:0000313" key="5">
    <source>
        <dbReference type="EMBL" id="PSL46459.1"/>
    </source>
</evidence>
<comment type="caution">
    <text evidence="5">The sequence shown here is derived from an EMBL/GenBank/DDBJ whole genome shotgun (WGS) entry which is preliminary data.</text>
</comment>
<dbReference type="OrthoDB" id="846426at2"/>
<dbReference type="InterPro" id="IPR050087">
    <property type="entry name" value="AON_synthase_class-II"/>
</dbReference>
<accession>A0A2P8HJR9</accession>
<dbReference type="PANTHER" id="PTHR13693:SF100">
    <property type="entry name" value="8-AMINO-7-OXONONANOATE SYNTHASE"/>
    <property type="match status" value="1"/>
</dbReference>
<evidence type="ECO:0000256" key="3">
    <source>
        <dbReference type="ARBA" id="ARBA00022898"/>
    </source>
</evidence>
<dbReference type="InterPro" id="IPR015424">
    <property type="entry name" value="PyrdxlP-dep_Trfase"/>
</dbReference>
<feature type="domain" description="Aminotransferase class I/classII large" evidence="4">
    <location>
        <begin position="59"/>
        <end position="318"/>
    </location>
</feature>
<keyword evidence="3" id="KW-0663">Pyridoxal phosphate</keyword>
<evidence type="ECO:0000313" key="6">
    <source>
        <dbReference type="Proteomes" id="UP000240971"/>
    </source>
</evidence>
<dbReference type="Gene3D" id="3.90.1150.10">
    <property type="entry name" value="Aspartate Aminotransferase, domain 1"/>
    <property type="match status" value="1"/>
</dbReference>